<dbReference type="PANTHER" id="PTHR47723:SF19">
    <property type="entry name" value="POLYNUCLEOTIDYL TRANSFERASE, RIBONUCLEASE H-LIKE SUPERFAMILY PROTEIN"/>
    <property type="match status" value="1"/>
</dbReference>
<reference evidence="2 3" key="1">
    <citation type="submission" date="2019-04" db="EMBL/GenBank/DDBJ databases">
        <title>Complete genome sequence of Arthrobacter sp. ZXY-2 associated with effective atrazine degradation and salt adaptation.</title>
        <authorList>
            <person name="Zhao X."/>
        </authorList>
    </citation>
    <scope>NUCLEOTIDE SEQUENCE [LARGE SCALE GENOMIC DNA]</scope>
    <source>
        <strain evidence="3">ZP60</strain>
    </source>
</reference>
<dbReference type="PROSITE" id="PS50879">
    <property type="entry name" value="RNASE_H_1"/>
    <property type="match status" value="1"/>
</dbReference>
<dbReference type="EMBL" id="CP039375">
    <property type="protein sequence ID" value="QCD64404.1"/>
    <property type="molecule type" value="Genomic_DNA"/>
</dbReference>
<dbReference type="InterPro" id="IPR053151">
    <property type="entry name" value="RNase_H-like"/>
</dbReference>
<dbReference type="RefSeq" id="WP_126967066.1">
    <property type="nucleotide sequence ID" value="NZ_CP039375.1"/>
</dbReference>
<accession>A0A4D6K9H7</accession>
<reference evidence="2 3" key="2">
    <citation type="submission" date="2019-04" db="EMBL/GenBank/DDBJ databases">
        <authorList>
            <person name="Yang S."/>
            <person name="Wei W."/>
        </authorList>
    </citation>
    <scope>NUCLEOTIDE SEQUENCE [LARGE SCALE GENOMIC DNA]</scope>
    <source>
        <strain evidence="3">ZP60</strain>
    </source>
</reference>
<evidence type="ECO:0000313" key="3">
    <source>
        <dbReference type="Proteomes" id="UP000297053"/>
    </source>
</evidence>
<dbReference type="SUPFAM" id="SSF53098">
    <property type="entry name" value="Ribonuclease H-like"/>
    <property type="match status" value="1"/>
</dbReference>
<dbReference type="Gene3D" id="3.30.420.10">
    <property type="entry name" value="Ribonuclease H-like superfamily/Ribonuclease H"/>
    <property type="match status" value="1"/>
</dbReference>
<sequence length="223" mass="23463">MVTVTAARDLPSESLSPLAERVERVLAAYDYEVSAAIDAIDAAVPGVGGLFEPGTEPAELRAAIERVLSADDHETRVDRDLAGETAILYVDGSSRGNPGPAGAGAVVQDEAGESLLRLARPVGSRTDNNTAEYAALALGLARLLAQFEPARIEVRIDSRTVIRSVWEERADPGAQFREYRAAVVALLERAPDDDWRHLADSDPNPADALATVGADIAALGPGG</sequence>
<dbReference type="GO" id="GO:0004523">
    <property type="term" value="F:RNA-DNA hybrid ribonuclease activity"/>
    <property type="evidence" value="ECO:0007669"/>
    <property type="project" value="InterPro"/>
</dbReference>
<dbReference type="AlphaFoldDB" id="A0A4D6K9H7"/>
<dbReference type="Pfam" id="PF00075">
    <property type="entry name" value="RNase_H"/>
    <property type="match status" value="1"/>
</dbReference>
<protein>
    <submittedName>
        <fullName evidence="2">Reverse transcriptase-like protein</fullName>
    </submittedName>
</protein>
<dbReference type="GeneID" id="42177602"/>
<proteinExistence type="predicted"/>
<organism evidence="2 3">
    <name type="scientific">Halomicrobium mukohataei</name>
    <dbReference type="NCBI Taxonomy" id="57705"/>
    <lineage>
        <taxon>Archaea</taxon>
        <taxon>Methanobacteriati</taxon>
        <taxon>Methanobacteriota</taxon>
        <taxon>Stenosarchaea group</taxon>
        <taxon>Halobacteria</taxon>
        <taxon>Halobacteriales</taxon>
        <taxon>Haloarculaceae</taxon>
        <taxon>Halomicrobium</taxon>
    </lineage>
</organism>
<gene>
    <name evidence="2" type="ORF">E5139_01655</name>
</gene>
<dbReference type="InterPro" id="IPR036397">
    <property type="entry name" value="RNaseH_sf"/>
</dbReference>
<name>A0A4D6K9H7_9EURY</name>
<dbReference type="PANTHER" id="PTHR47723">
    <property type="entry name" value="OS05G0353850 PROTEIN"/>
    <property type="match status" value="1"/>
</dbReference>
<dbReference type="CDD" id="cd09279">
    <property type="entry name" value="RNase_HI_like"/>
    <property type="match status" value="1"/>
</dbReference>
<keyword evidence="2" id="KW-0548">Nucleotidyltransferase</keyword>
<dbReference type="GO" id="GO:0003964">
    <property type="term" value="F:RNA-directed DNA polymerase activity"/>
    <property type="evidence" value="ECO:0007669"/>
    <property type="project" value="UniProtKB-KW"/>
</dbReference>
<dbReference type="Proteomes" id="UP000297053">
    <property type="component" value="Chromosome"/>
</dbReference>
<keyword evidence="2" id="KW-0808">Transferase</keyword>
<dbReference type="GO" id="GO:0003676">
    <property type="term" value="F:nucleic acid binding"/>
    <property type="evidence" value="ECO:0007669"/>
    <property type="project" value="InterPro"/>
</dbReference>
<feature type="domain" description="RNase H type-1" evidence="1">
    <location>
        <begin position="82"/>
        <end position="219"/>
    </location>
</feature>
<dbReference type="KEGG" id="halz:E5139_01655"/>
<evidence type="ECO:0000259" key="1">
    <source>
        <dbReference type="PROSITE" id="PS50879"/>
    </source>
</evidence>
<evidence type="ECO:0000313" key="2">
    <source>
        <dbReference type="EMBL" id="QCD64404.1"/>
    </source>
</evidence>
<dbReference type="InterPro" id="IPR012337">
    <property type="entry name" value="RNaseH-like_sf"/>
</dbReference>
<dbReference type="InterPro" id="IPR002156">
    <property type="entry name" value="RNaseH_domain"/>
</dbReference>
<keyword evidence="2" id="KW-0695">RNA-directed DNA polymerase</keyword>